<protein>
    <submittedName>
        <fullName evidence="2">Uncharacterized protein</fullName>
    </submittedName>
</protein>
<feature type="region of interest" description="Disordered" evidence="1">
    <location>
        <begin position="50"/>
        <end position="247"/>
    </location>
</feature>
<feature type="compositionally biased region" description="Basic and acidic residues" evidence="1">
    <location>
        <begin position="189"/>
        <end position="198"/>
    </location>
</feature>
<feature type="compositionally biased region" description="Basic and acidic residues" evidence="1">
    <location>
        <begin position="76"/>
        <end position="87"/>
    </location>
</feature>
<name>A0A7S1KYZ2_NEODS</name>
<reference evidence="2" key="1">
    <citation type="submission" date="2021-01" db="EMBL/GenBank/DDBJ databases">
        <authorList>
            <person name="Corre E."/>
            <person name="Pelletier E."/>
            <person name="Niang G."/>
            <person name="Scheremetjew M."/>
            <person name="Finn R."/>
            <person name="Kale V."/>
            <person name="Holt S."/>
            <person name="Cochrane G."/>
            <person name="Meng A."/>
            <person name="Brown T."/>
            <person name="Cohen L."/>
        </authorList>
    </citation>
    <scope>NUCLEOTIDE SEQUENCE</scope>
    <source>
        <strain evidence="2">CCAP 1951/1</strain>
    </source>
</reference>
<gene>
    <name evidence="2" type="ORF">NDES1114_LOCUS293</name>
</gene>
<sequence>MADNAGAGSSQQQGSMPPGFAAHGAEAQKFNSWVIGGGYSKAQMKRNQIRTDLAVQKRHASAPSAAGGAETPTSKAAERRSALKEAAKPIQPYKPKFAEAMRDERRRQAEEAFANRRAGSPHKPTSEQERLHHAIEVYRSEHPEDPHDGPAELRDRLKQSFEGTVRAQPTATLFPPLLQPYSRPMTFLRGRERNKPREAPQLTFPSPPGTASPPSPSNQEPFGLPGPERRRAHPSSGPQAFLPTGSSTTAYRHFTNYGLLARTSAANVDGFALSGSAPGM</sequence>
<evidence type="ECO:0000313" key="2">
    <source>
        <dbReference type="EMBL" id="CAD9088159.1"/>
    </source>
</evidence>
<accession>A0A7S1KYZ2</accession>
<proteinExistence type="predicted"/>
<dbReference type="AlphaFoldDB" id="A0A7S1KYZ2"/>
<feature type="region of interest" description="Disordered" evidence="1">
    <location>
        <begin position="1"/>
        <end position="23"/>
    </location>
</feature>
<feature type="compositionally biased region" description="Pro residues" evidence="1">
    <location>
        <begin position="205"/>
        <end position="216"/>
    </location>
</feature>
<feature type="compositionally biased region" description="Basic and acidic residues" evidence="1">
    <location>
        <begin position="96"/>
        <end position="114"/>
    </location>
</feature>
<evidence type="ECO:0000256" key="1">
    <source>
        <dbReference type="SAM" id="MobiDB-lite"/>
    </source>
</evidence>
<feature type="compositionally biased region" description="Basic and acidic residues" evidence="1">
    <location>
        <begin position="124"/>
        <end position="159"/>
    </location>
</feature>
<organism evidence="2">
    <name type="scientific">Neobodo designis</name>
    <name type="common">Flagellated protozoan</name>
    <name type="synonym">Bodo designis</name>
    <dbReference type="NCBI Taxonomy" id="312471"/>
    <lineage>
        <taxon>Eukaryota</taxon>
        <taxon>Discoba</taxon>
        <taxon>Euglenozoa</taxon>
        <taxon>Kinetoplastea</taxon>
        <taxon>Metakinetoplastina</taxon>
        <taxon>Neobodonida</taxon>
        <taxon>Neobodo</taxon>
    </lineage>
</organism>
<dbReference type="EMBL" id="HBGF01000392">
    <property type="protein sequence ID" value="CAD9088159.1"/>
    <property type="molecule type" value="Transcribed_RNA"/>
</dbReference>